<evidence type="ECO:0000313" key="1">
    <source>
        <dbReference type="EMBL" id="SVB65804.1"/>
    </source>
</evidence>
<proteinExistence type="predicted"/>
<organism evidence="1">
    <name type="scientific">marine metagenome</name>
    <dbReference type="NCBI Taxonomy" id="408172"/>
    <lineage>
        <taxon>unclassified sequences</taxon>
        <taxon>metagenomes</taxon>
        <taxon>ecological metagenomes</taxon>
    </lineage>
</organism>
<evidence type="ECO:0008006" key="2">
    <source>
        <dbReference type="Google" id="ProtNLM"/>
    </source>
</evidence>
<feature type="non-terminal residue" evidence="1">
    <location>
        <position position="346"/>
    </location>
</feature>
<dbReference type="InterPro" id="IPR011604">
    <property type="entry name" value="PDDEXK-like_dom_sf"/>
</dbReference>
<accession>A0A382FTT8</accession>
<dbReference type="EMBL" id="UINC01051529">
    <property type="protein sequence ID" value="SVB65804.1"/>
    <property type="molecule type" value="Genomic_DNA"/>
</dbReference>
<gene>
    <name evidence="1" type="ORF">METZ01_LOCUS218658</name>
</gene>
<dbReference type="AlphaFoldDB" id="A0A382FTT8"/>
<dbReference type="Gene3D" id="3.90.320.10">
    <property type="match status" value="1"/>
</dbReference>
<protein>
    <recommendedName>
        <fullName evidence="2">PD-(D/E)XK endonuclease-like domain-containing protein</fullName>
    </recommendedName>
</protein>
<reference evidence="1" key="1">
    <citation type="submission" date="2018-05" db="EMBL/GenBank/DDBJ databases">
        <authorList>
            <person name="Lanie J.A."/>
            <person name="Ng W.-L."/>
            <person name="Kazmierczak K.M."/>
            <person name="Andrzejewski T.M."/>
            <person name="Davidsen T.M."/>
            <person name="Wayne K.J."/>
            <person name="Tettelin H."/>
            <person name="Glass J.I."/>
            <person name="Rusch D."/>
            <person name="Podicherti R."/>
            <person name="Tsui H.-C.T."/>
            <person name="Winkler M.E."/>
        </authorList>
    </citation>
    <scope>NUCLEOTIDE SEQUENCE</scope>
</reference>
<name>A0A382FTT8_9ZZZZ</name>
<sequence length="346" mass="39158">MSATTTDPGKNAVYAMKNGNVRVSRGGMRPTSASCNITNEFGDPTMVGKCHRTEWYRLNGVDKTDPPNDRSFGIFCVGHGMEDHFQQLWQSQGVLLAGNIINYGQVGADPRIVISGESDIIVRDFDMDPDTGEILKIHSDRAIGIEMKTCRGHFAQKFIFGRGNKKYPMGSPKVEHVMQTAMYLAMRKKHEDHYGVTIPYYLIFYFDVADGTYKQFKVELSNGYDGDVIVTTMDGKPVVPDPLYGLQIGEPLYPPWQGLTIENILKRYSELADKLELDDPPPREFQLRYDEVTAKRKFATGDLSKTKFNEWEKKPLAEVGDWQCSYCDFKSHCYPVSVFTHDVEDG</sequence>